<dbReference type="AlphaFoldDB" id="A0A1M7SRU6"/>
<reference evidence="8 9" key="1">
    <citation type="submission" date="2016-12" db="EMBL/GenBank/DDBJ databases">
        <authorList>
            <person name="Song W.-J."/>
            <person name="Kurnit D.M."/>
        </authorList>
    </citation>
    <scope>NUCLEOTIDE SEQUENCE [LARGE SCALE GENOMIC DNA]</scope>
    <source>
        <strain evidence="8 9">CGMCC 1.10808</strain>
    </source>
</reference>
<evidence type="ECO:0000256" key="3">
    <source>
        <dbReference type="ARBA" id="ARBA00022755"/>
    </source>
</evidence>
<feature type="binding site" evidence="5">
    <location>
        <position position="110"/>
    </location>
    <ligand>
        <name>ATP</name>
        <dbReference type="ChEBI" id="CHEBI:30616"/>
    </ligand>
</feature>
<dbReference type="Gene3D" id="3.30.1490.20">
    <property type="entry name" value="ATP-grasp fold, A domain"/>
    <property type="match status" value="1"/>
</dbReference>
<dbReference type="InterPro" id="IPR003135">
    <property type="entry name" value="ATP-grasp_carboxylate-amine"/>
</dbReference>
<feature type="domain" description="ATP-grasp" evidence="7">
    <location>
        <begin position="114"/>
        <end position="299"/>
    </location>
</feature>
<gene>
    <name evidence="5 6" type="primary">purK</name>
    <name evidence="8" type="ORF">SAMN05216200_103151</name>
</gene>
<dbReference type="GO" id="GO:0034028">
    <property type="term" value="F:5-(carboxyamino)imidazole ribonucleotide synthase activity"/>
    <property type="evidence" value="ECO:0007669"/>
    <property type="project" value="UniProtKB-UniRule"/>
</dbReference>
<dbReference type="FunFam" id="3.40.50.20:FF:000016">
    <property type="entry name" value="N5-carboxyaminoimidazole ribonucleotide synthase"/>
    <property type="match status" value="1"/>
</dbReference>
<dbReference type="HAMAP" id="MF_01928">
    <property type="entry name" value="PurK"/>
    <property type="match status" value="1"/>
</dbReference>
<accession>A0A1M7SRU6</accession>
<dbReference type="GO" id="GO:0006189">
    <property type="term" value="P:'de novo' IMP biosynthetic process"/>
    <property type="evidence" value="ECO:0007669"/>
    <property type="project" value="UniProtKB-UniRule"/>
</dbReference>
<organism evidence="8 9">
    <name type="scientific">Oceanicella actignis</name>
    <dbReference type="NCBI Taxonomy" id="1189325"/>
    <lineage>
        <taxon>Bacteria</taxon>
        <taxon>Pseudomonadati</taxon>
        <taxon>Pseudomonadota</taxon>
        <taxon>Alphaproteobacteria</taxon>
        <taxon>Rhodobacterales</taxon>
        <taxon>Paracoccaceae</taxon>
        <taxon>Oceanicella</taxon>
    </lineage>
</organism>
<keyword evidence="3 5" id="KW-0658">Purine biosynthesis</keyword>
<feature type="binding site" evidence="5">
    <location>
        <begin position="269"/>
        <end position="270"/>
    </location>
    <ligand>
        <name>ATP</name>
        <dbReference type="ChEBI" id="CHEBI:30616"/>
    </ligand>
</feature>
<proteinExistence type="inferred from homology"/>
<evidence type="ECO:0000256" key="1">
    <source>
        <dbReference type="ARBA" id="ARBA00022598"/>
    </source>
</evidence>
<dbReference type="NCBIfam" id="NF004676">
    <property type="entry name" value="PRK06019.1-2"/>
    <property type="match status" value="1"/>
</dbReference>
<protein>
    <recommendedName>
        <fullName evidence="5 6">N5-carboxyaminoimidazole ribonucleotide synthase</fullName>
        <shortName evidence="5 6">N5-CAIR synthase</shortName>
        <ecNumber evidence="5 6">6.3.4.18</ecNumber>
    </recommendedName>
    <alternativeName>
        <fullName evidence="5 6">5-(carboxyamino)imidazole ribonucleotide synthetase</fullName>
    </alternativeName>
</protein>
<dbReference type="PANTHER" id="PTHR11609:SF5">
    <property type="entry name" value="PHOSPHORIBOSYLAMINOIMIDAZOLE CARBOXYLASE"/>
    <property type="match status" value="1"/>
</dbReference>
<dbReference type="Gene3D" id="3.40.50.20">
    <property type="match status" value="1"/>
</dbReference>
<dbReference type="NCBIfam" id="NF004679">
    <property type="entry name" value="PRK06019.1-5"/>
    <property type="match status" value="1"/>
</dbReference>
<dbReference type="GO" id="GO:0005524">
    <property type="term" value="F:ATP binding"/>
    <property type="evidence" value="ECO:0007669"/>
    <property type="project" value="UniProtKB-UniRule"/>
</dbReference>
<evidence type="ECO:0000313" key="9">
    <source>
        <dbReference type="Proteomes" id="UP000184066"/>
    </source>
</evidence>
<keyword evidence="2 5" id="KW-0547">Nucleotide-binding</keyword>
<dbReference type="InterPro" id="IPR011054">
    <property type="entry name" value="Rudment_hybrid_motif"/>
</dbReference>
<dbReference type="GO" id="GO:0046872">
    <property type="term" value="F:metal ion binding"/>
    <property type="evidence" value="ECO:0007669"/>
    <property type="project" value="InterPro"/>
</dbReference>
<evidence type="ECO:0000256" key="5">
    <source>
        <dbReference type="HAMAP-Rule" id="MF_01928"/>
    </source>
</evidence>
<feature type="binding site" evidence="5">
    <location>
        <position position="193"/>
    </location>
    <ligand>
        <name>ATP</name>
        <dbReference type="ChEBI" id="CHEBI:30616"/>
    </ligand>
</feature>
<dbReference type="PANTHER" id="PTHR11609">
    <property type="entry name" value="PURINE BIOSYNTHESIS PROTEIN 6/7, PUR6/7"/>
    <property type="match status" value="1"/>
</dbReference>
<keyword evidence="4 5" id="KW-0067">ATP-binding</keyword>
<dbReference type="Pfam" id="PF22660">
    <property type="entry name" value="RS_preATP-grasp-like"/>
    <property type="match status" value="1"/>
</dbReference>
<dbReference type="OrthoDB" id="9804625at2"/>
<dbReference type="SUPFAM" id="SSF52440">
    <property type="entry name" value="PreATP-grasp domain"/>
    <property type="match status" value="1"/>
</dbReference>
<dbReference type="EC" id="6.3.4.18" evidence="5 6"/>
<dbReference type="GO" id="GO:0004638">
    <property type="term" value="F:phosphoribosylaminoimidazole carboxylase activity"/>
    <property type="evidence" value="ECO:0007669"/>
    <property type="project" value="InterPro"/>
</dbReference>
<feature type="binding site" evidence="5">
    <location>
        <begin position="155"/>
        <end position="161"/>
    </location>
    <ligand>
        <name>ATP</name>
        <dbReference type="ChEBI" id="CHEBI:30616"/>
    </ligand>
</feature>
<feature type="binding site" evidence="5">
    <location>
        <position position="216"/>
    </location>
    <ligand>
        <name>ATP</name>
        <dbReference type="ChEBI" id="CHEBI:30616"/>
    </ligand>
</feature>
<name>A0A1M7SRU6_9RHOB</name>
<evidence type="ECO:0000256" key="2">
    <source>
        <dbReference type="ARBA" id="ARBA00022741"/>
    </source>
</evidence>
<dbReference type="Pfam" id="PF17769">
    <property type="entry name" value="PurK_C"/>
    <property type="match status" value="1"/>
</dbReference>
<keyword evidence="9" id="KW-1185">Reference proteome</keyword>
<dbReference type="Proteomes" id="UP000184066">
    <property type="component" value="Unassembled WGS sequence"/>
</dbReference>
<comment type="similarity">
    <text evidence="5 6">Belongs to the PurK/PurT family.</text>
</comment>
<dbReference type="InterPro" id="IPR013815">
    <property type="entry name" value="ATP_grasp_subdomain_1"/>
</dbReference>
<dbReference type="FunFam" id="3.30.1490.20:FF:000015">
    <property type="entry name" value="N5-carboxyaminoimidazole ribonucleotide synthase"/>
    <property type="match status" value="1"/>
</dbReference>
<dbReference type="NCBIfam" id="TIGR01161">
    <property type="entry name" value="purK"/>
    <property type="match status" value="1"/>
</dbReference>
<dbReference type="InterPro" id="IPR054350">
    <property type="entry name" value="PurT/PurK_preATP-grasp"/>
</dbReference>
<comment type="function">
    <text evidence="5">Catalyzes the ATP-dependent conversion of 5-aminoimidazole ribonucleotide (AIR) and HCO(3)(-) to N5-carboxyaminoimidazole ribonucleotide (N5-CAIR).</text>
</comment>
<keyword evidence="1 5" id="KW-0436">Ligase</keyword>
<comment type="caution">
    <text evidence="5">Lacks conserved residue(s) required for the propagation of feature annotation.</text>
</comment>
<feature type="binding site" evidence="5">
    <location>
        <position position="150"/>
    </location>
    <ligand>
        <name>ATP</name>
        <dbReference type="ChEBI" id="CHEBI:30616"/>
    </ligand>
</feature>
<dbReference type="Pfam" id="PF02222">
    <property type="entry name" value="ATP-grasp"/>
    <property type="match status" value="1"/>
</dbReference>
<dbReference type="Gene3D" id="3.30.470.20">
    <property type="entry name" value="ATP-grasp fold, B domain"/>
    <property type="match status" value="1"/>
</dbReference>
<comment type="catalytic activity">
    <reaction evidence="5 6">
        <text>5-amino-1-(5-phospho-beta-D-ribosyl)imidazole + hydrogencarbonate + ATP = 5-carboxyamino-1-(5-phospho-D-ribosyl)imidazole + ADP + phosphate + 2 H(+)</text>
        <dbReference type="Rhea" id="RHEA:19317"/>
        <dbReference type="ChEBI" id="CHEBI:15378"/>
        <dbReference type="ChEBI" id="CHEBI:17544"/>
        <dbReference type="ChEBI" id="CHEBI:30616"/>
        <dbReference type="ChEBI" id="CHEBI:43474"/>
        <dbReference type="ChEBI" id="CHEBI:58730"/>
        <dbReference type="ChEBI" id="CHEBI:137981"/>
        <dbReference type="ChEBI" id="CHEBI:456216"/>
        <dbReference type="EC" id="6.3.4.18"/>
    </reaction>
</comment>
<dbReference type="SUPFAM" id="SSF51246">
    <property type="entry name" value="Rudiment single hybrid motif"/>
    <property type="match status" value="1"/>
</dbReference>
<evidence type="ECO:0000313" key="8">
    <source>
        <dbReference type="EMBL" id="SHN61245.1"/>
    </source>
</evidence>
<dbReference type="RefSeq" id="WP_072746737.1">
    <property type="nucleotide sequence ID" value="NZ_FOHL01000001.1"/>
</dbReference>
<dbReference type="SUPFAM" id="SSF56059">
    <property type="entry name" value="Glutathione synthetase ATP-binding domain-like"/>
    <property type="match status" value="1"/>
</dbReference>
<comment type="subunit">
    <text evidence="5 6">Homodimer.</text>
</comment>
<dbReference type="GO" id="GO:0005829">
    <property type="term" value="C:cytosol"/>
    <property type="evidence" value="ECO:0007669"/>
    <property type="project" value="TreeGrafter"/>
</dbReference>
<dbReference type="InterPro" id="IPR011761">
    <property type="entry name" value="ATP-grasp"/>
</dbReference>
<comment type="pathway">
    <text evidence="5 6">Purine metabolism; IMP biosynthesis via de novo pathway; 5-amino-1-(5-phospho-D-ribosyl)imidazole-4-carboxylate from 5-amino-1-(5-phospho-D-ribosyl)imidazole (N5-CAIR route): step 1/2.</text>
</comment>
<dbReference type="EMBL" id="FRDL01000003">
    <property type="protein sequence ID" value="SHN61245.1"/>
    <property type="molecule type" value="Genomic_DNA"/>
</dbReference>
<evidence type="ECO:0000256" key="4">
    <source>
        <dbReference type="ARBA" id="ARBA00022840"/>
    </source>
</evidence>
<dbReference type="STRING" id="1189325.SAMN04488119_101150"/>
<comment type="function">
    <text evidence="6">Catalyzes the ATP-dependent conversion of 5-aminoimidazole ribonucleotide (AIR) and HCO(3)- to N5-carboxyaminoimidazole ribonucleotide (N5-CAIR).</text>
</comment>
<dbReference type="InterPro" id="IPR040686">
    <property type="entry name" value="PurK_C"/>
</dbReference>
<sequence length="362" mass="38546">MTEPAAPLPPGSRIGILGGGQLGRMLAIAAARLGMRVHIFAPEEHAPAAEVAAERTRAAYDDAEALAAFARAVDVVTYEFENVPAAALRAIAPHAPVRPGARALEVSQDRLEEKRFLNQIGLRTVPFAAVSSAAELHEALARIGAPAILKTRRFGYDGKGQVRISDPADAEAALAALEGAPAILEAVAPFRRELSVIGARGLDGAVACFDPGENEHRDGILRRTRVPGDIPPAARAEAVLATGRLLNALDYVGVIGVELFETDQGLVVNEFAPRVHNTGHWTIEACVIDQFQQHIRAICGWPIGDGARHSDAEMRNLIGAEADEWREIAADPRAGLHLYGKGAARPGRKMGHVTRLGPRARP</sequence>
<dbReference type="PROSITE" id="PS50975">
    <property type="entry name" value="ATP_GRASP"/>
    <property type="match status" value="1"/>
</dbReference>
<dbReference type="InterPro" id="IPR005875">
    <property type="entry name" value="PurK"/>
</dbReference>
<dbReference type="UniPathway" id="UPA00074">
    <property type="reaction ID" value="UER00942"/>
</dbReference>
<dbReference type="InterPro" id="IPR016185">
    <property type="entry name" value="PreATP-grasp_dom_sf"/>
</dbReference>
<evidence type="ECO:0000256" key="6">
    <source>
        <dbReference type="RuleBase" id="RU361200"/>
    </source>
</evidence>
<evidence type="ECO:0000259" key="7">
    <source>
        <dbReference type="PROSITE" id="PS50975"/>
    </source>
</evidence>